<gene>
    <name evidence="1" type="ORF">AKJ61_02735</name>
</gene>
<reference evidence="1 2" key="1">
    <citation type="journal article" date="2016" name="Sci. Rep.">
        <title>Metabolic traits of an uncultured archaeal lineage -MSBL1- from brine pools of the Red Sea.</title>
        <authorList>
            <person name="Mwirichia R."/>
            <person name="Alam I."/>
            <person name="Rashid M."/>
            <person name="Vinu M."/>
            <person name="Ba-Alawi W."/>
            <person name="Anthony Kamau A."/>
            <person name="Kamanda Ngugi D."/>
            <person name="Goker M."/>
            <person name="Klenk H.P."/>
            <person name="Bajic V."/>
            <person name="Stingl U."/>
        </authorList>
    </citation>
    <scope>NUCLEOTIDE SEQUENCE [LARGE SCALE GENOMIC DNA]</scope>
    <source>
        <strain evidence="1">SCGC-AAA259B11</strain>
    </source>
</reference>
<evidence type="ECO:0008006" key="3">
    <source>
        <dbReference type="Google" id="ProtNLM"/>
    </source>
</evidence>
<evidence type="ECO:0000313" key="1">
    <source>
        <dbReference type="EMBL" id="KXA89521.1"/>
    </source>
</evidence>
<feature type="non-terminal residue" evidence="1">
    <location>
        <position position="1"/>
    </location>
</feature>
<dbReference type="Gene3D" id="3.20.20.120">
    <property type="entry name" value="Enolase-like C-terminal domain"/>
    <property type="match status" value="1"/>
</dbReference>
<comment type="caution">
    <text evidence="1">The sequence shown here is derived from an EMBL/GenBank/DDBJ whole genome shotgun (WGS) entry which is preliminary data.</text>
</comment>
<name>A0A133U5P6_9EURY</name>
<dbReference type="AlphaFoldDB" id="A0A133U5P6"/>
<organism evidence="1 2">
    <name type="scientific">candidate division MSBL1 archaeon SCGC-AAA259B11</name>
    <dbReference type="NCBI Taxonomy" id="1698260"/>
    <lineage>
        <taxon>Archaea</taxon>
        <taxon>Methanobacteriati</taxon>
        <taxon>Methanobacteriota</taxon>
        <taxon>candidate division MSBL1</taxon>
    </lineage>
</organism>
<dbReference type="Proteomes" id="UP000070184">
    <property type="component" value="Unassembled WGS sequence"/>
</dbReference>
<accession>A0A133U5P6</accession>
<sequence>STPTAFALEWHAREVDWWDDLHTSNENLIRNGKIEVPEKPGLGIKLNPEELKEHLAEGEEFFDL</sequence>
<evidence type="ECO:0000313" key="2">
    <source>
        <dbReference type="Proteomes" id="UP000070184"/>
    </source>
</evidence>
<keyword evidence="2" id="KW-1185">Reference proteome</keyword>
<dbReference type="SUPFAM" id="SSF51604">
    <property type="entry name" value="Enolase C-terminal domain-like"/>
    <property type="match status" value="1"/>
</dbReference>
<dbReference type="EMBL" id="LHXK01000033">
    <property type="protein sequence ID" value="KXA89521.1"/>
    <property type="molecule type" value="Genomic_DNA"/>
</dbReference>
<proteinExistence type="predicted"/>
<dbReference type="InterPro" id="IPR036849">
    <property type="entry name" value="Enolase-like_C_sf"/>
</dbReference>
<protein>
    <recommendedName>
        <fullName evidence="3">Enolase C-terminal domain-containing protein</fullName>
    </recommendedName>
</protein>